<dbReference type="Pfam" id="PF03061">
    <property type="entry name" value="4HBT"/>
    <property type="match status" value="1"/>
</dbReference>
<evidence type="ECO:0000256" key="18">
    <source>
        <dbReference type="ARBA" id="ARBA00043210"/>
    </source>
</evidence>
<reference evidence="26 27" key="1">
    <citation type="submission" date="2012-09" db="EMBL/GenBank/DDBJ databases">
        <title>Genome Sequence of alkane-degrading Bacterium Alcanivorax sp. 19-m-6.</title>
        <authorList>
            <person name="Lai Q."/>
            <person name="Shao Z."/>
        </authorList>
    </citation>
    <scope>NUCLEOTIDE SEQUENCE [LARGE SCALE GENOMIC DNA]</scope>
    <source>
        <strain evidence="26 27">19-m-6</strain>
    </source>
</reference>
<comment type="similarity">
    <text evidence="15">Belongs to the THEM4/THEM5 thioesterase family.</text>
</comment>
<keyword evidence="12" id="KW-0966">Cell projection</keyword>
<name>A0A095UTV5_9GAMM</name>
<dbReference type="InterPro" id="IPR006683">
    <property type="entry name" value="Thioestr_dom"/>
</dbReference>
<evidence type="ECO:0000256" key="4">
    <source>
        <dbReference type="ARBA" id="ARBA00022475"/>
    </source>
</evidence>
<evidence type="ECO:0000256" key="24">
    <source>
        <dbReference type="SAM" id="Coils"/>
    </source>
</evidence>
<protein>
    <recommendedName>
        <fullName evidence="17">Acyl-coenzyme A thioesterase THEM4</fullName>
        <ecNumber evidence="16">3.1.2.2</ecNumber>
    </recommendedName>
    <alternativeName>
        <fullName evidence="18">Thioesterase superfamily member 4</fullName>
    </alternativeName>
</protein>
<keyword evidence="10" id="KW-0443">Lipid metabolism</keyword>
<dbReference type="InterPro" id="IPR029069">
    <property type="entry name" value="HotDog_dom_sf"/>
</dbReference>
<dbReference type="GO" id="GO:0016020">
    <property type="term" value="C:membrane"/>
    <property type="evidence" value="ECO:0007669"/>
    <property type="project" value="UniProtKB-SubCell"/>
</dbReference>
<comment type="catalytic activity">
    <reaction evidence="19">
        <text>octanoyl-CoA + H2O = octanoate + CoA + H(+)</text>
        <dbReference type="Rhea" id="RHEA:30143"/>
        <dbReference type="ChEBI" id="CHEBI:15377"/>
        <dbReference type="ChEBI" id="CHEBI:15378"/>
        <dbReference type="ChEBI" id="CHEBI:25646"/>
        <dbReference type="ChEBI" id="CHEBI:57287"/>
        <dbReference type="ChEBI" id="CHEBI:57386"/>
    </reaction>
    <physiologicalReaction direction="left-to-right" evidence="19">
        <dbReference type="Rhea" id="RHEA:30144"/>
    </physiologicalReaction>
</comment>
<dbReference type="PANTHER" id="PTHR12418:SF19">
    <property type="entry name" value="ACYL-COENZYME A THIOESTERASE THEM4"/>
    <property type="match status" value="1"/>
</dbReference>
<dbReference type="Proteomes" id="UP000029444">
    <property type="component" value="Unassembled WGS sequence"/>
</dbReference>
<evidence type="ECO:0000256" key="19">
    <source>
        <dbReference type="ARBA" id="ARBA00047588"/>
    </source>
</evidence>
<dbReference type="EC" id="3.1.2.2" evidence="16"/>
<comment type="catalytic activity">
    <reaction evidence="23">
        <text>tetradecanoyl-CoA + H2O = tetradecanoate + CoA + H(+)</text>
        <dbReference type="Rhea" id="RHEA:40119"/>
        <dbReference type="ChEBI" id="CHEBI:15377"/>
        <dbReference type="ChEBI" id="CHEBI:15378"/>
        <dbReference type="ChEBI" id="CHEBI:30807"/>
        <dbReference type="ChEBI" id="CHEBI:57287"/>
        <dbReference type="ChEBI" id="CHEBI:57385"/>
    </reaction>
    <physiologicalReaction direction="left-to-right" evidence="23">
        <dbReference type="Rhea" id="RHEA:40120"/>
    </physiologicalReaction>
</comment>
<evidence type="ECO:0000256" key="11">
    <source>
        <dbReference type="ARBA" id="ARBA00023136"/>
    </source>
</evidence>
<sequence>MIMTDTFYHFRDIRVAETPAPSPRAELHRELGRTLAELNEQVLRLDASDDQLRDYIQQARELKAAMAEQGQRDYGTTLRRLLDGEGTGDDVTDLVDFEILTGKASPLSPPLELWLEGDKVKGRGIFGLAFQGPPGRLHGGVIGLALDILLAKTQDFVEQIGVTGTLKIRYLAGTPLHKPVEFEARLIRMEGRKLICEGSVWVEGQQTVAAEGIWISPRGDYRLKPEYAELEAAIRA</sequence>
<evidence type="ECO:0000256" key="20">
    <source>
        <dbReference type="ARBA" id="ARBA00047734"/>
    </source>
</evidence>
<comment type="catalytic activity">
    <reaction evidence="20">
        <text>hexadecanoyl-CoA + H2O = hexadecanoate + CoA + H(+)</text>
        <dbReference type="Rhea" id="RHEA:16645"/>
        <dbReference type="ChEBI" id="CHEBI:7896"/>
        <dbReference type="ChEBI" id="CHEBI:15377"/>
        <dbReference type="ChEBI" id="CHEBI:15378"/>
        <dbReference type="ChEBI" id="CHEBI:57287"/>
        <dbReference type="ChEBI" id="CHEBI:57379"/>
        <dbReference type="EC" id="3.1.2.2"/>
    </reaction>
    <physiologicalReaction direction="left-to-right" evidence="20">
        <dbReference type="Rhea" id="RHEA:16646"/>
    </physiologicalReaction>
</comment>
<dbReference type="PANTHER" id="PTHR12418">
    <property type="entry name" value="ACYL-COENZYME A THIOESTERASE THEM4"/>
    <property type="match status" value="1"/>
</dbReference>
<dbReference type="AlphaFoldDB" id="A0A095UTV5"/>
<evidence type="ECO:0000256" key="10">
    <source>
        <dbReference type="ARBA" id="ARBA00023098"/>
    </source>
</evidence>
<dbReference type="CDD" id="cd03443">
    <property type="entry name" value="PaaI_thioesterase"/>
    <property type="match status" value="1"/>
</dbReference>
<evidence type="ECO:0000256" key="21">
    <source>
        <dbReference type="ARBA" id="ARBA00047969"/>
    </source>
</evidence>
<evidence type="ECO:0000256" key="16">
    <source>
        <dbReference type="ARBA" id="ARBA00038848"/>
    </source>
</evidence>
<dbReference type="SUPFAM" id="SSF54637">
    <property type="entry name" value="Thioesterase/thiol ester dehydrase-isomerase"/>
    <property type="match status" value="1"/>
</dbReference>
<evidence type="ECO:0000256" key="22">
    <source>
        <dbReference type="ARBA" id="ARBA00048074"/>
    </source>
</evidence>
<comment type="catalytic activity">
    <reaction evidence="14">
        <text>(9Z)-octadecenoyl-CoA + H2O = (9Z)-octadecenoate + CoA + H(+)</text>
        <dbReference type="Rhea" id="RHEA:40139"/>
        <dbReference type="ChEBI" id="CHEBI:15377"/>
        <dbReference type="ChEBI" id="CHEBI:15378"/>
        <dbReference type="ChEBI" id="CHEBI:30823"/>
        <dbReference type="ChEBI" id="CHEBI:57287"/>
        <dbReference type="ChEBI" id="CHEBI:57387"/>
    </reaction>
    <physiologicalReaction direction="left-to-right" evidence="14">
        <dbReference type="Rhea" id="RHEA:40140"/>
    </physiologicalReaction>
</comment>
<evidence type="ECO:0000256" key="17">
    <source>
        <dbReference type="ARBA" id="ARBA00040123"/>
    </source>
</evidence>
<evidence type="ECO:0000313" key="27">
    <source>
        <dbReference type="Proteomes" id="UP000029444"/>
    </source>
</evidence>
<dbReference type="GO" id="GO:0016790">
    <property type="term" value="F:thiolester hydrolase activity"/>
    <property type="evidence" value="ECO:0007669"/>
    <property type="project" value="UniProtKB-ARBA"/>
</dbReference>
<evidence type="ECO:0000256" key="1">
    <source>
        <dbReference type="ARBA" id="ARBA00004170"/>
    </source>
</evidence>
<comment type="catalytic activity">
    <reaction evidence="22">
        <text>dodecanoyl-CoA + H2O = dodecanoate + CoA + H(+)</text>
        <dbReference type="Rhea" id="RHEA:30135"/>
        <dbReference type="ChEBI" id="CHEBI:15377"/>
        <dbReference type="ChEBI" id="CHEBI:15378"/>
        <dbReference type="ChEBI" id="CHEBI:18262"/>
        <dbReference type="ChEBI" id="CHEBI:57287"/>
        <dbReference type="ChEBI" id="CHEBI:57375"/>
    </reaction>
    <physiologicalReaction direction="left-to-right" evidence="22">
        <dbReference type="Rhea" id="RHEA:30136"/>
    </physiologicalReaction>
</comment>
<comment type="caution">
    <text evidence="26">The sequence shown here is derived from an EMBL/GenBank/DDBJ whole genome shotgun (WGS) entry which is preliminary data.</text>
</comment>
<dbReference type="STRING" id="1177154.Y5S_00452"/>
<evidence type="ECO:0000259" key="25">
    <source>
        <dbReference type="Pfam" id="PF03061"/>
    </source>
</evidence>
<evidence type="ECO:0000256" key="23">
    <source>
        <dbReference type="ARBA" id="ARBA00048180"/>
    </source>
</evidence>
<keyword evidence="11" id="KW-0472">Membrane</keyword>
<keyword evidence="5" id="KW-0963">Cytoplasm</keyword>
<keyword evidence="6" id="KW-0053">Apoptosis</keyword>
<dbReference type="eggNOG" id="COG2050">
    <property type="taxonomic scope" value="Bacteria"/>
</dbReference>
<gene>
    <name evidence="26" type="ORF">Y5S_00452</name>
</gene>
<accession>A0A095UTV5</accession>
<feature type="coiled-coil region" evidence="24">
    <location>
        <begin position="45"/>
        <end position="72"/>
    </location>
</feature>
<keyword evidence="24" id="KW-0175">Coiled coil</keyword>
<keyword evidence="9" id="KW-0809">Transit peptide</keyword>
<keyword evidence="27" id="KW-1185">Reference proteome</keyword>
<evidence type="ECO:0000256" key="14">
    <source>
        <dbReference type="ARBA" id="ARBA00037002"/>
    </source>
</evidence>
<keyword evidence="8" id="KW-0276">Fatty acid metabolism</keyword>
<keyword evidence="7" id="KW-0378">Hydrolase</keyword>
<comment type="catalytic activity">
    <reaction evidence="13">
        <text>(5Z,8Z,11Z,14Z)-eicosatetraenoyl-CoA + H2O = (5Z,8Z,11Z,14Z)-eicosatetraenoate + CoA + H(+)</text>
        <dbReference type="Rhea" id="RHEA:40151"/>
        <dbReference type="ChEBI" id="CHEBI:15377"/>
        <dbReference type="ChEBI" id="CHEBI:15378"/>
        <dbReference type="ChEBI" id="CHEBI:32395"/>
        <dbReference type="ChEBI" id="CHEBI:57287"/>
        <dbReference type="ChEBI" id="CHEBI:57368"/>
    </reaction>
    <physiologicalReaction direction="left-to-right" evidence="13">
        <dbReference type="Rhea" id="RHEA:40152"/>
    </physiologicalReaction>
</comment>
<comment type="catalytic activity">
    <reaction evidence="21">
        <text>decanoyl-CoA + H2O = decanoate + CoA + H(+)</text>
        <dbReference type="Rhea" id="RHEA:40059"/>
        <dbReference type="ChEBI" id="CHEBI:15377"/>
        <dbReference type="ChEBI" id="CHEBI:15378"/>
        <dbReference type="ChEBI" id="CHEBI:27689"/>
        <dbReference type="ChEBI" id="CHEBI:57287"/>
        <dbReference type="ChEBI" id="CHEBI:61430"/>
    </reaction>
    <physiologicalReaction direction="left-to-right" evidence="21">
        <dbReference type="Rhea" id="RHEA:40060"/>
    </physiologicalReaction>
</comment>
<dbReference type="GO" id="GO:0006631">
    <property type="term" value="P:fatty acid metabolic process"/>
    <property type="evidence" value="ECO:0007669"/>
    <property type="project" value="UniProtKB-KW"/>
</dbReference>
<dbReference type="InterPro" id="IPR052365">
    <property type="entry name" value="THEM4/THEM5_acyl-CoA_thioest"/>
</dbReference>
<dbReference type="Gene3D" id="3.10.129.10">
    <property type="entry name" value="Hotdog Thioesterase"/>
    <property type="match status" value="1"/>
</dbReference>
<evidence type="ECO:0000256" key="6">
    <source>
        <dbReference type="ARBA" id="ARBA00022703"/>
    </source>
</evidence>
<evidence type="ECO:0000256" key="8">
    <source>
        <dbReference type="ARBA" id="ARBA00022832"/>
    </source>
</evidence>
<evidence type="ECO:0000256" key="3">
    <source>
        <dbReference type="ARBA" id="ARBA00004632"/>
    </source>
</evidence>
<organism evidence="26 27">
    <name type="scientific">Alcanivorax nanhaiticus</name>
    <dbReference type="NCBI Taxonomy" id="1177154"/>
    <lineage>
        <taxon>Bacteria</taxon>
        <taxon>Pseudomonadati</taxon>
        <taxon>Pseudomonadota</taxon>
        <taxon>Gammaproteobacteria</taxon>
        <taxon>Oceanospirillales</taxon>
        <taxon>Alcanivoracaceae</taxon>
        <taxon>Alcanivorax</taxon>
    </lineage>
</organism>
<dbReference type="EMBL" id="ARXV01000002">
    <property type="protein sequence ID" value="KGD65980.1"/>
    <property type="molecule type" value="Genomic_DNA"/>
</dbReference>
<comment type="subcellular location">
    <subcellularLocation>
        <location evidence="3">Cell projection</location>
        <location evidence="3">Ruffle membrane</location>
    </subcellularLocation>
    <subcellularLocation>
        <location evidence="2">Cytoplasm</location>
    </subcellularLocation>
    <subcellularLocation>
        <location evidence="1">Membrane</location>
        <topology evidence="1">Peripheral membrane protein</topology>
    </subcellularLocation>
</comment>
<evidence type="ECO:0000256" key="2">
    <source>
        <dbReference type="ARBA" id="ARBA00004496"/>
    </source>
</evidence>
<feature type="domain" description="Thioesterase" evidence="25">
    <location>
        <begin position="135"/>
        <end position="208"/>
    </location>
</feature>
<evidence type="ECO:0000256" key="13">
    <source>
        <dbReference type="ARBA" id="ARBA00035852"/>
    </source>
</evidence>
<keyword evidence="4" id="KW-1003">Cell membrane</keyword>
<proteinExistence type="inferred from homology"/>
<dbReference type="PATRIC" id="fig|1177154.3.peg.457"/>
<evidence type="ECO:0000256" key="15">
    <source>
        <dbReference type="ARBA" id="ARBA00038456"/>
    </source>
</evidence>
<dbReference type="GO" id="GO:0005737">
    <property type="term" value="C:cytoplasm"/>
    <property type="evidence" value="ECO:0007669"/>
    <property type="project" value="UniProtKB-SubCell"/>
</dbReference>
<evidence type="ECO:0000313" key="26">
    <source>
        <dbReference type="EMBL" id="KGD65980.1"/>
    </source>
</evidence>
<evidence type="ECO:0000256" key="5">
    <source>
        <dbReference type="ARBA" id="ARBA00022490"/>
    </source>
</evidence>
<evidence type="ECO:0000256" key="9">
    <source>
        <dbReference type="ARBA" id="ARBA00022946"/>
    </source>
</evidence>
<evidence type="ECO:0000256" key="7">
    <source>
        <dbReference type="ARBA" id="ARBA00022801"/>
    </source>
</evidence>
<evidence type="ECO:0000256" key="12">
    <source>
        <dbReference type="ARBA" id="ARBA00023273"/>
    </source>
</evidence>